<comment type="caution">
    <text evidence="2">The sequence shown here is derived from an EMBL/GenBank/DDBJ whole genome shotgun (WGS) entry which is preliminary data.</text>
</comment>
<protein>
    <submittedName>
        <fullName evidence="2">Uncharacterized protein</fullName>
    </submittedName>
</protein>
<keyword evidence="3" id="KW-1185">Reference proteome</keyword>
<proteinExistence type="predicted"/>
<sequence length="181" mass="20733">MGSAIRLSNAHVTLRVIIRRKYPPMGMGMWWDVIYGGFSLSAVQEDVRDDDRSVCLQADGHKHILQNNQRRNIHGTTYRSIDAAEETFLTRDQRDAVGPGKLSFSSMESRLWTPGRIVRISAGGTAHGPMENPRLDTVVRRCRRFGTTARKFLDRYHGPFDRNTKPMPSCYQQQLPNPYRL</sequence>
<evidence type="ECO:0000313" key="3">
    <source>
        <dbReference type="Proteomes" id="UP000625711"/>
    </source>
</evidence>
<evidence type="ECO:0000256" key="1">
    <source>
        <dbReference type="SAM" id="MobiDB-lite"/>
    </source>
</evidence>
<dbReference type="Proteomes" id="UP000625711">
    <property type="component" value="Unassembled WGS sequence"/>
</dbReference>
<name>A0A834IAX9_RHYFE</name>
<dbReference type="AlphaFoldDB" id="A0A834IAX9"/>
<feature type="compositionally biased region" description="Polar residues" evidence="1">
    <location>
        <begin position="170"/>
        <end position="181"/>
    </location>
</feature>
<evidence type="ECO:0000313" key="2">
    <source>
        <dbReference type="EMBL" id="KAF7274643.1"/>
    </source>
</evidence>
<feature type="region of interest" description="Disordered" evidence="1">
    <location>
        <begin position="156"/>
        <end position="181"/>
    </location>
</feature>
<dbReference type="EMBL" id="JAACXV010012423">
    <property type="protein sequence ID" value="KAF7274643.1"/>
    <property type="molecule type" value="Genomic_DNA"/>
</dbReference>
<reference evidence="2" key="1">
    <citation type="submission" date="2020-08" db="EMBL/GenBank/DDBJ databases">
        <title>Genome sequencing and assembly of the red palm weevil Rhynchophorus ferrugineus.</title>
        <authorList>
            <person name="Dias G.B."/>
            <person name="Bergman C.M."/>
            <person name="Manee M."/>
        </authorList>
    </citation>
    <scope>NUCLEOTIDE SEQUENCE</scope>
    <source>
        <strain evidence="2">AA-2017</strain>
        <tissue evidence="2">Whole larva</tissue>
    </source>
</reference>
<gene>
    <name evidence="2" type="ORF">GWI33_012688</name>
</gene>
<organism evidence="2 3">
    <name type="scientific">Rhynchophorus ferrugineus</name>
    <name type="common">Red palm weevil</name>
    <name type="synonym">Curculio ferrugineus</name>
    <dbReference type="NCBI Taxonomy" id="354439"/>
    <lineage>
        <taxon>Eukaryota</taxon>
        <taxon>Metazoa</taxon>
        <taxon>Ecdysozoa</taxon>
        <taxon>Arthropoda</taxon>
        <taxon>Hexapoda</taxon>
        <taxon>Insecta</taxon>
        <taxon>Pterygota</taxon>
        <taxon>Neoptera</taxon>
        <taxon>Endopterygota</taxon>
        <taxon>Coleoptera</taxon>
        <taxon>Polyphaga</taxon>
        <taxon>Cucujiformia</taxon>
        <taxon>Curculionidae</taxon>
        <taxon>Dryophthorinae</taxon>
        <taxon>Rhynchophorus</taxon>
    </lineage>
</organism>
<accession>A0A834IAX9</accession>